<feature type="region of interest" description="Disordered" evidence="1">
    <location>
        <begin position="70"/>
        <end position="122"/>
    </location>
</feature>
<dbReference type="AlphaFoldDB" id="A0A4C1SAW3"/>
<evidence type="ECO:0000256" key="1">
    <source>
        <dbReference type="SAM" id="MobiDB-lite"/>
    </source>
</evidence>
<name>A0A4C1SAW3_EUMVA</name>
<dbReference type="Proteomes" id="UP000299102">
    <property type="component" value="Unassembled WGS sequence"/>
</dbReference>
<gene>
    <name evidence="2" type="ORF">EVAR_70928_1</name>
</gene>
<proteinExistence type="predicted"/>
<dbReference type="OrthoDB" id="8067149at2759"/>
<evidence type="ECO:0000313" key="2">
    <source>
        <dbReference type="EMBL" id="GBO99318.1"/>
    </source>
</evidence>
<protein>
    <submittedName>
        <fullName evidence="2">Uncharacterized protein</fullName>
    </submittedName>
</protein>
<keyword evidence="3" id="KW-1185">Reference proteome</keyword>
<reference evidence="2 3" key="1">
    <citation type="journal article" date="2019" name="Commun. Biol.">
        <title>The bagworm genome reveals a unique fibroin gene that provides high tensile strength.</title>
        <authorList>
            <person name="Kono N."/>
            <person name="Nakamura H."/>
            <person name="Ohtoshi R."/>
            <person name="Tomita M."/>
            <person name="Numata K."/>
            <person name="Arakawa K."/>
        </authorList>
    </citation>
    <scope>NUCLEOTIDE SEQUENCE [LARGE SCALE GENOMIC DNA]</scope>
</reference>
<comment type="caution">
    <text evidence="2">The sequence shown here is derived from an EMBL/GenBank/DDBJ whole genome shotgun (WGS) entry which is preliminary data.</text>
</comment>
<evidence type="ECO:0000313" key="3">
    <source>
        <dbReference type="Proteomes" id="UP000299102"/>
    </source>
</evidence>
<sequence>MKKQLVCATVNNFGNDYRGKEEEGVHSWLCVNCLARSHVTEEYTSADVCQKCGWAHRTLLHMPNKVSFATNQLSRGNGQASRISHFSSRSTRMNQRRSRSKVNIHSRPSSTNRGASTERTRH</sequence>
<dbReference type="EMBL" id="BGZK01009755">
    <property type="protein sequence ID" value="GBO99318.1"/>
    <property type="molecule type" value="Genomic_DNA"/>
</dbReference>
<accession>A0A4C1SAW3</accession>
<feature type="compositionally biased region" description="Polar residues" evidence="1">
    <location>
        <begin position="105"/>
        <end position="115"/>
    </location>
</feature>
<organism evidence="2 3">
    <name type="scientific">Eumeta variegata</name>
    <name type="common">Bagworm moth</name>
    <name type="synonym">Eumeta japonica</name>
    <dbReference type="NCBI Taxonomy" id="151549"/>
    <lineage>
        <taxon>Eukaryota</taxon>
        <taxon>Metazoa</taxon>
        <taxon>Ecdysozoa</taxon>
        <taxon>Arthropoda</taxon>
        <taxon>Hexapoda</taxon>
        <taxon>Insecta</taxon>
        <taxon>Pterygota</taxon>
        <taxon>Neoptera</taxon>
        <taxon>Endopterygota</taxon>
        <taxon>Lepidoptera</taxon>
        <taxon>Glossata</taxon>
        <taxon>Ditrysia</taxon>
        <taxon>Tineoidea</taxon>
        <taxon>Psychidae</taxon>
        <taxon>Oiketicinae</taxon>
        <taxon>Eumeta</taxon>
    </lineage>
</organism>
<feature type="compositionally biased region" description="Polar residues" evidence="1">
    <location>
        <begin position="70"/>
        <end position="93"/>
    </location>
</feature>
<feature type="compositionally biased region" description="Basic residues" evidence="1">
    <location>
        <begin position="94"/>
        <end position="104"/>
    </location>
</feature>